<name>A0A1G9X656_9BACT</name>
<dbReference type="EMBL" id="FNGU01000013">
    <property type="protein sequence ID" value="SDM91823.1"/>
    <property type="molecule type" value="Genomic_DNA"/>
</dbReference>
<reference evidence="1 2" key="1">
    <citation type="submission" date="2016-10" db="EMBL/GenBank/DDBJ databases">
        <authorList>
            <person name="de Groot N.N."/>
        </authorList>
    </citation>
    <scope>NUCLEOTIDE SEQUENCE [LARGE SCALE GENOMIC DNA]</scope>
    <source>
        <strain evidence="1 2">DSM 17813</strain>
    </source>
</reference>
<protein>
    <submittedName>
        <fullName evidence="1">Uncharacterized protein</fullName>
    </submittedName>
</protein>
<accession>A0A1G9X656</accession>
<dbReference type="Proteomes" id="UP000182146">
    <property type="component" value="Unassembled WGS sequence"/>
</dbReference>
<dbReference type="AlphaFoldDB" id="A0A1G9X656"/>
<gene>
    <name evidence="1" type="ORF">SAMN05660860_03382</name>
</gene>
<sequence>MRQQAEVRRVAGFKANRTQFAKNVLITFDRNATLNQLVKEMGSNL</sequence>
<evidence type="ECO:0000313" key="2">
    <source>
        <dbReference type="Proteomes" id="UP000182146"/>
    </source>
</evidence>
<evidence type="ECO:0000313" key="1">
    <source>
        <dbReference type="EMBL" id="SDM91823.1"/>
    </source>
</evidence>
<proteinExistence type="predicted"/>
<organism evidence="1 2">
    <name type="scientific">Geoalkalibacter ferrihydriticus</name>
    <dbReference type="NCBI Taxonomy" id="392333"/>
    <lineage>
        <taxon>Bacteria</taxon>
        <taxon>Pseudomonadati</taxon>
        <taxon>Thermodesulfobacteriota</taxon>
        <taxon>Desulfuromonadia</taxon>
        <taxon>Desulfuromonadales</taxon>
        <taxon>Geoalkalibacteraceae</taxon>
        <taxon>Geoalkalibacter</taxon>
    </lineage>
</organism>